<dbReference type="InterPro" id="IPR053024">
    <property type="entry name" value="Fungal_surface_NADase"/>
</dbReference>
<dbReference type="PANTHER" id="PTHR42059">
    <property type="entry name" value="TNT DOMAIN-CONTAINING PROTEIN"/>
    <property type="match status" value="1"/>
</dbReference>
<organism evidence="3 4">
    <name type="scientific">Streptoalloteichus tenebrarius (strain ATCC 17920 / DSM 40477 / JCM 4838 / CBS 697.72 / NBRC 16177 / NCIMB 11028 / NRRL B-12390 / A12253. 1 / ISP 5477)</name>
    <name type="common">Streptomyces tenebrarius</name>
    <dbReference type="NCBI Taxonomy" id="1933"/>
    <lineage>
        <taxon>Bacteria</taxon>
        <taxon>Bacillati</taxon>
        <taxon>Actinomycetota</taxon>
        <taxon>Actinomycetes</taxon>
        <taxon>Pseudonocardiales</taxon>
        <taxon>Pseudonocardiaceae</taxon>
        <taxon>Streptoalloteichus</taxon>
    </lineage>
</organism>
<accession>A0ABT1I185</accession>
<dbReference type="SUPFAM" id="SSF160424">
    <property type="entry name" value="BH3703-like"/>
    <property type="match status" value="2"/>
</dbReference>
<feature type="compositionally biased region" description="Basic and acidic residues" evidence="1">
    <location>
        <begin position="388"/>
        <end position="405"/>
    </location>
</feature>
<keyword evidence="4" id="KW-1185">Reference proteome</keyword>
<feature type="compositionally biased region" description="Low complexity" evidence="1">
    <location>
        <begin position="355"/>
        <end position="367"/>
    </location>
</feature>
<dbReference type="RefSeq" id="WP_308213525.1">
    <property type="nucleotide sequence ID" value="NZ_JAMTCP010000044.1"/>
</dbReference>
<evidence type="ECO:0000313" key="4">
    <source>
        <dbReference type="Proteomes" id="UP001205311"/>
    </source>
</evidence>
<dbReference type="EMBL" id="JAMTCP010000044">
    <property type="protein sequence ID" value="MCP2261553.1"/>
    <property type="molecule type" value="Genomic_DNA"/>
</dbReference>
<feature type="region of interest" description="Disordered" evidence="1">
    <location>
        <begin position="326"/>
        <end position="799"/>
    </location>
</feature>
<dbReference type="PANTHER" id="PTHR42059:SF1">
    <property type="entry name" value="TNT DOMAIN-CONTAINING PROTEIN"/>
    <property type="match status" value="1"/>
</dbReference>
<dbReference type="Pfam" id="PF14021">
    <property type="entry name" value="TNT"/>
    <property type="match status" value="1"/>
</dbReference>
<sequence>MTSPQLTEEEQLALEQRCCRLLARVLPADWRELHFQLVAVHTADAHAYEVTRADGETVAGRLPDEVCQVLGELRERMYQPGRGTWFSVLGWLTPPNQARLRYEFDEEPAWGDQEPPAAFYAADLERFPRDPAAVPDWLRARLDEASRSASPAPAAPVPQAPVPQAPAPPAPVTSAPAPPVAVPERGPLDEAQQQALLTRIVDELRPLAPPGWERLRIVAQVVGYHGEFGMEVVGADGSAHRVDVPRPTAMAFLRLRSARYEPGAGTWFRMRVLVRANGELSVGYDHEEEPRWGRPPSAADVADELQLFPLPADRVPAWLSRLASSQEGVRGHSGADEPPAGQPSARDGRREEASGEPPRAAEAAPGEDVPPDAGFVTEPLPAIGADGPAHRGDADRSHGRQDHGGGRASHSAEPLGEHDRESPSEHGADEAAAHHAEPVAQRPQPEPADFGTQPLPAFTAPNADAGGEPPRSRRNRRVELGEEQPGAFRSREPRAEQSGAHSAEPDVATHVLPAGVMPFAGEQGGSASGSEPDHHGGQPGRWQHPVEEREREHLRPHDRQSAAPRGAQGRSDVEGHSTEFADGDRTRQPFPGEERSARHEPPADAFAARDQHAEVPVGLGPFSGAGQDAPTTFTAPPIERVNGFTPPEGDRHDGVDRRPQSTVDDFSGRERLSAGPTPVPSEAAPSAARDQGQAGSWRSPETELLPAPGGTDAATRFDRPARHADAGVTDGGPEGGRSTRSRFVEPPPAPVAEHVPHVAHGGHAPSEVAPGPAPGPAAAGQEPEADPWPTYPLPGEPPLRLYRDKRVATLPPDTEVDRFGGDGGNVVYAAATPFRQRSLPREWANRSYRVYRLRQFVEVVTGTAVPWFGQPGGGTAYVLPKAVDELLAEGVLTEIDAATTPPPRPRPTAPH</sequence>
<dbReference type="InterPro" id="IPR025331">
    <property type="entry name" value="TNT"/>
</dbReference>
<feature type="compositionally biased region" description="Basic and acidic residues" evidence="1">
    <location>
        <begin position="544"/>
        <end position="560"/>
    </location>
</feature>
<feature type="compositionally biased region" description="Low complexity" evidence="1">
    <location>
        <begin position="758"/>
        <end position="782"/>
    </location>
</feature>
<evidence type="ECO:0000256" key="1">
    <source>
        <dbReference type="SAM" id="MobiDB-lite"/>
    </source>
</evidence>
<feature type="compositionally biased region" description="Pro residues" evidence="1">
    <location>
        <begin position="153"/>
        <end position="181"/>
    </location>
</feature>
<feature type="compositionally biased region" description="Basic and acidic residues" evidence="1">
    <location>
        <begin position="415"/>
        <end position="437"/>
    </location>
</feature>
<reference evidence="3 4" key="1">
    <citation type="submission" date="2022-06" db="EMBL/GenBank/DDBJ databases">
        <title>Genomic Encyclopedia of Archaeal and Bacterial Type Strains, Phase II (KMG-II): from individual species to whole genera.</title>
        <authorList>
            <person name="Goeker M."/>
        </authorList>
    </citation>
    <scope>NUCLEOTIDE SEQUENCE [LARGE SCALE GENOMIC DNA]</scope>
    <source>
        <strain evidence="3 4">DSM 40477</strain>
    </source>
</reference>
<dbReference type="InterPro" id="IPR036170">
    <property type="entry name" value="YezG-like_sf"/>
</dbReference>
<dbReference type="Proteomes" id="UP001205311">
    <property type="component" value="Unassembled WGS sequence"/>
</dbReference>
<name>A0ABT1I185_STRSD</name>
<feature type="compositionally biased region" description="Basic and acidic residues" evidence="1">
    <location>
        <begin position="571"/>
        <end position="613"/>
    </location>
</feature>
<evidence type="ECO:0000313" key="3">
    <source>
        <dbReference type="EMBL" id="MCP2261553.1"/>
    </source>
</evidence>
<gene>
    <name evidence="3" type="ORF">LX15_005279</name>
</gene>
<protein>
    <recommendedName>
        <fullName evidence="2">TNT domain-containing protein</fullName>
    </recommendedName>
</protein>
<evidence type="ECO:0000259" key="2">
    <source>
        <dbReference type="Pfam" id="PF14021"/>
    </source>
</evidence>
<feature type="compositionally biased region" description="Basic and acidic residues" evidence="1">
    <location>
        <begin position="715"/>
        <end position="725"/>
    </location>
</feature>
<feature type="domain" description="TNT" evidence="2">
    <location>
        <begin position="809"/>
        <end position="895"/>
    </location>
</feature>
<comment type="caution">
    <text evidence="3">The sequence shown here is derived from an EMBL/GenBank/DDBJ whole genome shotgun (WGS) entry which is preliminary data.</text>
</comment>
<feature type="region of interest" description="Disordered" evidence="1">
    <location>
        <begin position="144"/>
        <end position="185"/>
    </location>
</feature>
<feature type="compositionally biased region" description="Basic and acidic residues" evidence="1">
    <location>
        <begin position="648"/>
        <end position="659"/>
    </location>
</feature>
<proteinExistence type="predicted"/>